<dbReference type="AlphaFoldDB" id="A0A402BEW8"/>
<dbReference type="OrthoDB" id="9813465at2"/>
<comment type="caution">
    <text evidence="2">The sequence shown here is derived from an EMBL/GenBank/DDBJ whole genome shotgun (WGS) entry which is preliminary data.</text>
</comment>
<proteinExistence type="predicted"/>
<accession>A0A402BEW8</accession>
<dbReference type="EMBL" id="BIFT01000002">
    <property type="protein sequence ID" value="GCE29807.1"/>
    <property type="molecule type" value="Genomic_DNA"/>
</dbReference>
<dbReference type="RefSeq" id="WP_126630003.1">
    <property type="nucleotide sequence ID" value="NZ_BIFT01000002.1"/>
</dbReference>
<sequence>MEIGREDRAYWLSTLRRIAEPVLVVTAARRLHTSMPLEGSGKGWEVGTNEIHRPESIKQPV</sequence>
<keyword evidence="3" id="KW-1185">Reference proteome</keyword>
<reference evidence="3" key="1">
    <citation type="submission" date="2018-12" db="EMBL/GenBank/DDBJ databases">
        <title>Tengunoibacter tsumagoiensis gen. nov., sp. nov., Dictyobacter kobayashii sp. nov., D. alpinus sp. nov., and D. joshuensis sp. nov. and description of Dictyobacteraceae fam. nov. within the order Ktedonobacterales isolated from Tengu-no-mugimeshi.</title>
        <authorList>
            <person name="Wang C.M."/>
            <person name="Zheng Y."/>
            <person name="Sakai Y."/>
            <person name="Toyoda A."/>
            <person name="Minakuchi Y."/>
            <person name="Abe K."/>
            <person name="Yokota A."/>
            <person name="Yabe S."/>
        </authorList>
    </citation>
    <scope>NUCLEOTIDE SEQUENCE [LARGE SCALE GENOMIC DNA]</scope>
    <source>
        <strain evidence="3">Uno16</strain>
    </source>
</reference>
<dbReference type="Proteomes" id="UP000287171">
    <property type="component" value="Unassembled WGS sequence"/>
</dbReference>
<name>A0A402BEW8_9CHLR</name>
<gene>
    <name evidence="2" type="ORF">KDA_52910</name>
</gene>
<feature type="compositionally biased region" description="Basic and acidic residues" evidence="1">
    <location>
        <begin position="50"/>
        <end position="61"/>
    </location>
</feature>
<evidence type="ECO:0000256" key="1">
    <source>
        <dbReference type="SAM" id="MobiDB-lite"/>
    </source>
</evidence>
<feature type="region of interest" description="Disordered" evidence="1">
    <location>
        <begin position="36"/>
        <end position="61"/>
    </location>
</feature>
<protein>
    <submittedName>
        <fullName evidence="2">Uncharacterized protein</fullName>
    </submittedName>
</protein>
<evidence type="ECO:0000313" key="2">
    <source>
        <dbReference type="EMBL" id="GCE29807.1"/>
    </source>
</evidence>
<evidence type="ECO:0000313" key="3">
    <source>
        <dbReference type="Proteomes" id="UP000287171"/>
    </source>
</evidence>
<organism evidence="2 3">
    <name type="scientific">Dictyobacter alpinus</name>
    <dbReference type="NCBI Taxonomy" id="2014873"/>
    <lineage>
        <taxon>Bacteria</taxon>
        <taxon>Bacillati</taxon>
        <taxon>Chloroflexota</taxon>
        <taxon>Ktedonobacteria</taxon>
        <taxon>Ktedonobacterales</taxon>
        <taxon>Dictyobacteraceae</taxon>
        <taxon>Dictyobacter</taxon>
    </lineage>
</organism>